<dbReference type="Proteomes" id="UP000018144">
    <property type="component" value="Unassembled WGS sequence"/>
</dbReference>
<name>U4LC78_PYROM</name>
<dbReference type="SUPFAM" id="SSF54695">
    <property type="entry name" value="POZ domain"/>
    <property type="match status" value="1"/>
</dbReference>
<accession>U4LC78</accession>
<keyword evidence="3" id="KW-1185">Reference proteome</keyword>
<dbReference type="InterPro" id="IPR000210">
    <property type="entry name" value="BTB/POZ_dom"/>
</dbReference>
<evidence type="ECO:0000313" key="2">
    <source>
        <dbReference type="EMBL" id="CCX29699.1"/>
    </source>
</evidence>
<dbReference type="PANTHER" id="PTHR47843:SF5">
    <property type="entry name" value="BTB_POZ DOMAIN PROTEIN"/>
    <property type="match status" value="1"/>
</dbReference>
<dbReference type="Pfam" id="PF00651">
    <property type="entry name" value="BTB"/>
    <property type="match status" value="1"/>
</dbReference>
<reference evidence="2 3" key="1">
    <citation type="journal article" date="2013" name="PLoS Genet.">
        <title>The genome and development-dependent transcriptomes of Pyronema confluens: a window into fungal evolution.</title>
        <authorList>
            <person name="Traeger S."/>
            <person name="Altegoer F."/>
            <person name="Freitag M."/>
            <person name="Gabaldon T."/>
            <person name="Kempken F."/>
            <person name="Kumar A."/>
            <person name="Marcet-Houben M."/>
            <person name="Poggeler S."/>
            <person name="Stajich J.E."/>
            <person name="Nowrousian M."/>
        </authorList>
    </citation>
    <scope>NUCLEOTIDE SEQUENCE [LARGE SCALE GENOMIC DNA]</scope>
    <source>
        <strain evidence="3">CBS 100304</strain>
        <tissue evidence="2">Vegetative mycelium</tissue>
    </source>
</reference>
<dbReference type="OMA" id="HAHYEIL"/>
<feature type="domain" description="BTB" evidence="1">
    <location>
        <begin position="29"/>
        <end position="97"/>
    </location>
</feature>
<protein>
    <submittedName>
        <fullName evidence="2">Similar to Protein roadkill acc. no. Q9VFP2</fullName>
    </submittedName>
</protein>
<proteinExistence type="predicted"/>
<dbReference type="PANTHER" id="PTHR47843">
    <property type="entry name" value="BTB DOMAIN-CONTAINING PROTEIN-RELATED"/>
    <property type="match status" value="1"/>
</dbReference>
<organism evidence="2 3">
    <name type="scientific">Pyronema omphalodes (strain CBS 100304)</name>
    <name type="common">Pyronema confluens</name>
    <dbReference type="NCBI Taxonomy" id="1076935"/>
    <lineage>
        <taxon>Eukaryota</taxon>
        <taxon>Fungi</taxon>
        <taxon>Dikarya</taxon>
        <taxon>Ascomycota</taxon>
        <taxon>Pezizomycotina</taxon>
        <taxon>Pezizomycetes</taxon>
        <taxon>Pezizales</taxon>
        <taxon>Pyronemataceae</taxon>
        <taxon>Pyronema</taxon>
    </lineage>
</organism>
<evidence type="ECO:0000259" key="1">
    <source>
        <dbReference type="PROSITE" id="PS50097"/>
    </source>
</evidence>
<dbReference type="eggNOG" id="ENOG502SAH3">
    <property type="taxonomic scope" value="Eukaryota"/>
</dbReference>
<sequence>MATYPQQPAHCKLKFLSELGEIFNSGAYSDLTVKAGPATFKVHKAILGVRTKFFEMATREDGFLESKDNIVTIKEHSAHAVWRFLTYCYVGDYPNAENKEIAEDDDETYLKHTRVHALADMLDVPNLKIIAAEKLETAFQVWDTGPFIQCFKEIYATTNTRDAGIRNVLLCAAAKNIHSLLGMQTFQNEFEGYGEFLAALLMKIKPQINSNTVTSRTRVNYREFFANGY</sequence>
<dbReference type="OrthoDB" id="6359816at2759"/>
<dbReference type="CDD" id="cd18186">
    <property type="entry name" value="BTB_POZ_ZBTB_KLHL-like"/>
    <property type="match status" value="1"/>
</dbReference>
<dbReference type="EMBL" id="HF935352">
    <property type="protein sequence ID" value="CCX29699.1"/>
    <property type="molecule type" value="Genomic_DNA"/>
</dbReference>
<dbReference type="PROSITE" id="PS50097">
    <property type="entry name" value="BTB"/>
    <property type="match status" value="1"/>
</dbReference>
<evidence type="ECO:0000313" key="3">
    <source>
        <dbReference type="Proteomes" id="UP000018144"/>
    </source>
</evidence>
<dbReference type="AlphaFoldDB" id="U4LC78"/>
<dbReference type="InterPro" id="IPR011333">
    <property type="entry name" value="SKP1/BTB/POZ_sf"/>
</dbReference>
<dbReference type="STRING" id="1076935.U4LC78"/>
<gene>
    <name evidence="2" type="ORF">PCON_07025</name>
</gene>
<dbReference type="Gene3D" id="3.30.710.10">
    <property type="entry name" value="Potassium Channel Kv1.1, Chain A"/>
    <property type="match status" value="1"/>
</dbReference>